<keyword evidence="1" id="KW-1185">Reference proteome</keyword>
<organism evidence="1 2">
    <name type="scientific">Aplysia californica</name>
    <name type="common">California sea hare</name>
    <dbReference type="NCBI Taxonomy" id="6500"/>
    <lineage>
        <taxon>Eukaryota</taxon>
        <taxon>Metazoa</taxon>
        <taxon>Spiralia</taxon>
        <taxon>Lophotrochozoa</taxon>
        <taxon>Mollusca</taxon>
        <taxon>Gastropoda</taxon>
        <taxon>Heterobranchia</taxon>
        <taxon>Euthyneura</taxon>
        <taxon>Tectipleura</taxon>
        <taxon>Aplysiida</taxon>
        <taxon>Aplysioidea</taxon>
        <taxon>Aplysiidae</taxon>
        <taxon>Aplysia</taxon>
    </lineage>
</organism>
<gene>
    <name evidence="2" type="primary">LOC101859931</name>
</gene>
<name>A0ABM0JMF5_APLCA</name>
<proteinExistence type="predicted"/>
<accession>A0ABM0JMF5</accession>
<dbReference type="PANTHER" id="PTHR21435">
    <property type="entry name" value="MITOCHONDRIAL IMPORT INNER MEMBRANE TRANSLOCASE SUBUNIT TIM29"/>
    <property type="match status" value="1"/>
</dbReference>
<dbReference type="Pfam" id="PF10171">
    <property type="entry name" value="Tim29"/>
    <property type="match status" value="1"/>
</dbReference>
<evidence type="ECO:0000313" key="1">
    <source>
        <dbReference type="Proteomes" id="UP000694888"/>
    </source>
</evidence>
<dbReference type="Proteomes" id="UP000694888">
    <property type="component" value="Unplaced"/>
</dbReference>
<dbReference type="RefSeq" id="XP_005097123.1">
    <property type="nucleotide sequence ID" value="XM_005097066.3"/>
</dbReference>
<dbReference type="GeneID" id="101859931"/>
<evidence type="ECO:0000313" key="2">
    <source>
        <dbReference type="RefSeq" id="XP_005097123.1"/>
    </source>
</evidence>
<dbReference type="PANTHER" id="PTHR21435:SF1">
    <property type="entry name" value="MITOCHONDRIAL IMPORT INNER MEMBRANE TRANSLOCASE SUBUNIT TIM29"/>
    <property type="match status" value="1"/>
</dbReference>
<dbReference type="InterPro" id="IPR019322">
    <property type="entry name" value="TIMM29"/>
</dbReference>
<sequence>MAANGAKAAQQVAKVGRIRRIGQYFGNILNDYKMVAQETFQDIADGSIKASVYLTSLVAAGILIKSNPSEADLENALLESAHELSLVGTTIRNKESDAHIDNMRSAHRDGKLHHTSLGLFSLVWVSEHRDELDLYEAKCKHTNVPWYQWHKQVIDVGVLGKFVHMSRKMQDFDVNEDEWKDKTSSS</sequence>
<reference evidence="2" key="1">
    <citation type="submission" date="2025-08" db="UniProtKB">
        <authorList>
            <consortium name="RefSeq"/>
        </authorList>
    </citation>
    <scope>IDENTIFICATION</scope>
</reference>
<protein>
    <submittedName>
        <fullName evidence="2">Mitochondrial import inner membrane translocase subunit Tim29</fullName>
    </submittedName>
</protein>